<reference evidence="7" key="1">
    <citation type="journal article" date="2014" name="Front. Microbiol.">
        <title>High frequency of phylogenetically diverse reductive dehalogenase-homologous genes in deep subseafloor sedimentary metagenomes.</title>
        <authorList>
            <person name="Kawai M."/>
            <person name="Futagami T."/>
            <person name="Toyoda A."/>
            <person name="Takaki Y."/>
            <person name="Nishi S."/>
            <person name="Hori S."/>
            <person name="Arai W."/>
            <person name="Tsubouchi T."/>
            <person name="Morono Y."/>
            <person name="Uchiyama I."/>
            <person name="Ito T."/>
            <person name="Fujiyama A."/>
            <person name="Inagaki F."/>
            <person name="Takami H."/>
        </authorList>
    </citation>
    <scope>NUCLEOTIDE SEQUENCE</scope>
    <source>
        <strain evidence="7">Expedition CK06-06</strain>
    </source>
</reference>
<evidence type="ECO:0008006" key="8">
    <source>
        <dbReference type="Google" id="ProtNLM"/>
    </source>
</evidence>
<comment type="subcellular location">
    <subcellularLocation>
        <location evidence="1">Cell membrane</location>
        <topology evidence="1">Multi-pass membrane protein</topology>
    </subcellularLocation>
</comment>
<dbReference type="AlphaFoldDB" id="X1VML4"/>
<dbReference type="EMBL" id="BARW01032122">
    <property type="protein sequence ID" value="GAJ09795.1"/>
    <property type="molecule type" value="Genomic_DNA"/>
</dbReference>
<feature type="transmembrane region" description="Helical" evidence="6">
    <location>
        <begin position="65"/>
        <end position="83"/>
    </location>
</feature>
<evidence type="ECO:0000256" key="4">
    <source>
        <dbReference type="ARBA" id="ARBA00022989"/>
    </source>
</evidence>
<feature type="non-terminal residue" evidence="7">
    <location>
        <position position="243"/>
    </location>
</feature>
<organism evidence="7">
    <name type="scientific">marine sediment metagenome</name>
    <dbReference type="NCBI Taxonomy" id="412755"/>
    <lineage>
        <taxon>unclassified sequences</taxon>
        <taxon>metagenomes</taxon>
        <taxon>ecological metagenomes</taxon>
    </lineage>
</organism>
<evidence type="ECO:0000313" key="7">
    <source>
        <dbReference type="EMBL" id="GAJ09795.1"/>
    </source>
</evidence>
<feature type="non-terminal residue" evidence="7">
    <location>
        <position position="1"/>
    </location>
</feature>
<keyword evidence="3 6" id="KW-0812">Transmembrane</keyword>
<feature type="transmembrane region" description="Helical" evidence="6">
    <location>
        <begin position="179"/>
        <end position="197"/>
    </location>
</feature>
<evidence type="ECO:0000256" key="1">
    <source>
        <dbReference type="ARBA" id="ARBA00004651"/>
    </source>
</evidence>
<evidence type="ECO:0000256" key="3">
    <source>
        <dbReference type="ARBA" id="ARBA00022692"/>
    </source>
</evidence>
<dbReference type="NCBIfam" id="TIGR00374">
    <property type="entry name" value="flippase-like domain"/>
    <property type="match status" value="1"/>
</dbReference>
<proteinExistence type="predicted"/>
<dbReference type="Pfam" id="PF03706">
    <property type="entry name" value="LPG_synthase_TM"/>
    <property type="match status" value="1"/>
</dbReference>
<sequence>NILPAKVGELARAYMVGRMIPGGVARALSSLLIERLLDVLVLVVLVFGLMPFIDMPPFLINAGRLLGLLSACGVAVLVVLTRIGDRGLDWILRFLRRVPWIGHPRVRAALENLLAGFRVLTVGKLLPATVLSSLVIWFGYALLNYIALAVFGMTHLPVTAAAFVLCATGFSMVVPSSPGGMGVWEAAVVLALSVYGVEQTQAFGYAFGLHALTNVALIVLGLWGLRSESLTFADVRVQVADGD</sequence>
<evidence type="ECO:0000256" key="5">
    <source>
        <dbReference type="ARBA" id="ARBA00023136"/>
    </source>
</evidence>
<feature type="transmembrane region" description="Helical" evidence="6">
    <location>
        <begin position="203"/>
        <end position="225"/>
    </location>
</feature>
<dbReference type="InterPro" id="IPR022791">
    <property type="entry name" value="L-PG_synthase/AglD"/>
</dbReference>
<comment type="caution">
    <text evidence="7">The sequence shown here is derived from an EMBL/GenBank/DDBJ whole genome shotgun (WGS) entry which is preliminary data.</text>
</comment>
<dbReference type="PANTHER" id="PTHR39087:SF2">
    <property type="entry name" value="UPF0104 MEMBRANE PROTEIN MJ1595"/>
    <property type="match status" value="1"/>
</dbReference>
<dbReference type="PANTHER" id="PTHR39087">
    <property type="entry name" value="UPF0104 MEMBRANE PROTEIN MJ1595"/>
    <property type="match status" value="1"/>
</dbReference>
<gene>
    <name evidence="7" type="ORF">S12H4_50910</name>
</gene>
<evidence type="ECO:0000256" key="6">
    <source>
        <dbReference type="SAM" id="Phobius"/>
    </source>
</evidence>
<keyword evidence="5 6" id="KW-0472">Membrane</keyword>
<feature type="transmembrane region" description="Helical" evidence="6">
    <location>
        <begin position="115"/>
        <end position="139"/>
    </location>
</feature>
<name>X1VML4_9ZZZZ</name>
<evidence type="ECO:0000256" key="2">
    <source>
        <dbReference type="ARBA" id="ARBA00022475"/>
    </source>
</evidence>
<keyword evidence="4 6" id="KW-1133">Transmembrane helix</keyword>
<feature type="transmembrane region" description="Helical" evidence="6">
    <location>
        <begin position="36"/>
        <end position="53"/>
    </location>
</feature>
<feature type="transmembrane region" description="Helical" evidence="6">
    <location>
        <begin position="145"/>
        <end position="167"/>
    </location>
</feature>
<dbReference type="GO" id="GO:0005886">
    <property type="term" value="C:plasma membrane"/>
    <property type="evidence" value="ECO:0007669"/>
    <property type="project" value="UniProtKB-SubCell"/>
</dbReference>
<accession>X1VML4</accession>
<keyword evidence="2" id="KW-1003">Cell membrane</keyword>
<protein>
    <recommendedName>
        <fullName evidence="8">Flippase-like domain-containing protein</fullName>
    </recommendedName>
</protein>